<proteinExistence type="predicted"/>
<dbReference type="AlphaFoldDB" id="A0A1T4LHH8"/>
<organism evidence="1 2">
    <name type="scientific">Marinactinospora thermotolerans DSM 45154</name>
    <dbReference type="NCBI Taxonomy" id="1122192"/>
    <lineage>
        <taxon>Bacteria</taxon>
        <taxon>Bacillati</taxon>
        <taxon>Actinomycetota</taxon>
        <taxon>Actinomycetes</taxon>
        <taxon>Streptosporangiales</taxon>
        <taxon>Nocardiopsidaceae</taxon>
        <taxon>Marinactinospora</taxon>
    </lineage>
</organism>
<evidence type="ECO:0000313" key="2">
    <source>
        <dbReference type="Proteomes" id="UP000190637"/>
    </source>
</evidence>
<sequence>MTLSFPAALAAAAMLVAVFAVAVSTAVYIRLRQLSAIVFAGQRARPPRYPVRLRPGPGDGAALVALLDGTCPLCREVWEAVAAACEEGRSANVRIVFVFADAEAAGRYPDASFAETMAGADLWSEVYEGYTPVLALVDHEGALLDRRYVRPGAPPPETVATLLTRAHRLSTALSKE</sequence>
<name>A0A1T4LHH8_9ACTN</name>
<dbReference type="Proteomes" id="UP000190637">
    <property type="component" value="Unassembled WGS sequence"/>
</dbReference>
<protein>
    <recommendedName>
        <fullName evidence="3">Thioredoxin domain-containing protein</fullName>
    </recommendedName>
</protein>
<dbReference type="RefSeq" id="WP_078760106.1">
    <property type="nucleotide sequence ID" value="NZ_FUWS01000002.1"/>
</dbReference>
<evidence type="ECO:0000313" key="1">
    <source>
        <dbReference type="EMBL" id="SJZ54163.1"/>
    </source>
</evidence>
<dbReference type="OrthoDB" id="3541713at2"/>
<reference evidence="1 2" key="1">
    <citation type="submission" date="2017-02" db="EMBL/GenBank/DDBJ databases">
        <authorList>
            <person name="Peterson S.W."/>
        </authorList>
    </citation>
    <scope>NUCLEOTIDE SEQUENCE [LARGE SCALE GENOMIC DNA]</scope>
    <source>
        <strain evidence="1 2">DSM 45154</strain>
    </source>
</reference>
<accession>A0A1T4LHH8</accession>
<evidence type="ECO:0008006" key="3">
    <source>
        <dbReference type="Google" id="ProtNLM"/>
    </source>
</evidence>
<keyword evidence="2" id="KW-1185">Reference proteome</keyword>
<gene>
    <name evidence="1" type="ORF">SAMN02745673_00679</name>
</gene>
<dbReference type="EMBL" id="FUWS01000002">
    <property type="protein sequence ID" value="SJZ54163.1"/>
    <property type="molecule type" value="Genomic_DNA"/>
</dbReference>
<dbReference type="STRING" id="1122192.SAMN02745673_00679"/>